<proteinExistence type="predicted"/>
<keyword evidence="2" id="KW-0812">Transmembrane</keyword>
<dbReference type="SUPFAM" id="SSF81606">
    <property type="entry name" value="PP2C-like"/>
    <property type="match status" value="1"/>
</dbReference>
<feature type="transmembrane region" description="Helical" evidence="2">
    <location>
        <begin position="255"/>
        <end position="272"/>
    </location>
</feature>
<feature type="transmembrane region" description="Helical" evidence="2">
    <location>
        <begin position="284"/>
        <end position="303"/>
    </location>
</feature>
<dbReference type="PANTHER" id="PTHR43156:SF2">
    <property type="entry name" value="STAGE II SPORULATION PROTEIN E"/>
    <property type="match status" value="1"/>
</dbReference>
<evidence type="ECO:0000313" key="5">
    <source>
        <dbReference type="Proteomes" id="UP000184038"/>
    </source>
</evidence>
<dbReference type="AlphaFoldDB" id="A0A1M7HEI3"/>
<dbReference type="OrthoDB" id="9763774at2"/>
<sequence length="778" mass="85829">MKEITKRGIAITLIGLMVSRAQFLSMNPIAVAFFAAAYVEKTMRPFLLIGVTIGSAMVLPTVEAIKYTFVIILLAIIGNLIENRTKNKPIPLQAFAFIAAIVTAGISLTKYFLSYGTREQLLYIALEAVLILCLTLVFSRPIKFILYGEMGQAMDNEQLISMALLGGLVIYGIPDIGGIEFSLFKTTIFFLILLMGYKYGAGAGAISGTVCGIVMGVQGYINVTGTTIKEDLLPIVAVMCCLGILVGMFREVGRLATAVAYSVGIIGASYLYDEFLMTTTQIGAIVSSVILFLFLPATIMRRIQGNTERKSEMQFIEQNIQSMTRQKLHGFAESFQKLSSTFHTISDTRTSLSRQEVDAIFDELSERLCKDCSNCAACWKTDFYDTYKATFSILNSVEQNGYICEADVPVAFAKRCINLGEFLSETNRSLEIAKVNLNWTNRMAESREAIAGQLGEVAKIIDDFSKDLSDTIAVNGAEERQIINQLKLNHIQVKQISIMERRSKRQDIYVVARTSKGRCITTKETATIIGSAIGKKVKPDEGSKNILTKDYETFIFVEDTTFKTLTGVAKVPRVGESVSGDNFSIMNLGTGDMIMTLSDGMGSGKLACEESESVVELLEQLIDAGFKEESAIKLINSILVSRSESQMFSTVDMSILNLYTGICDFIKIGASTTFIKRDNWVESICSTTLPVGMFNTVDFDGVSKKLYDGDFIVMVTDGVLDCIQGENKQQEVEHIIMSIKSRNPQDMAEQILSRAMEYSDNEAIDDMTVLVAGVWKKY</sequence>
<dbReference type="InterPro" id="IPR014221">
    <property type="entry name" value="SpoII_E"/>
</dbReference>
<evidence type="ECO:0000313" key="4">
    <source>
        <dbReference type="EMBL" id="SHM26860.1"/>
    </source>
</evidence>
<dbReference type="InterPro" id="IPR036457">
    <property type="entry name" value="PPM-type-like_dom_sf"/>
</dbReference>
<dbReference type="Pfam" id="PF19732">
    <property type="entry name" value="SpoIIE_N"/>
    <property type="match status" value="1"/>
</dbReference>
<dbReference type="RefSeq" id="WP_073284973.1">
    <property type="nucleotide sequence ID" value="NZ_FRCP01000008.1"/>
</dbReference>
<dbReference type="InterPro" id="IPR052016">
    <property type="entry name" value="Bact_Sigma-Reg"/>
</dbReference>
<dbReference type="InterPro" id="IPR001932">
    <property type="entry name" value="PPM-type_phosphatase-like_dom"/>
</dbReference>
<accession>A0A1M7HEI3</accession>
<feature type="transmembrane region" description="Helical" evidence="2">
    <location>
        <begin position="47"/>
        <end position="78"/>
    </location>
</feature>
<gene>
    <name evidence="4" type="ORF">SAMN02746066_01321</name>
</gene>
<dbReference type="Proteomes" id="UP000184038">
    <property type="component" value="Unassembled WGS sequence"/>
</dbReference>
<keyword evidence="2" id="KW-1133">Transmembrane helix</keyword>
<dbReference type="InterPro" id="IPR045768">
    <property type="entry name" value="SpoIIE_N"/>
</dbReference>
<organism evidence="4 5">
    <name type="scientific">Anaerosporobacter mobilis DSM 15930</name>
    <dbReference type="NCBI Taxonomy" id="1120996"/>
    <lineage>
        <taxon>Bacteria</taxon>
        <taxon>Bacillati</taxon>
        <taxon>Bacillota</taxon>
        <taxon>Clostridia</taxon>
        <taxon>Lachnospirales</taxon>
        <taxon>Lachnospiraceae</taxon>
        <taxon>Anaerosporobacter</taxon>
    </lineage>
</organism>
<reference evidence="4 5" key="1">
    <citation type="submission" date="2016-11" db="EMBL/GenBank/DDBJ databases">
        <authorList>
            <person name="Jaros S."/>
            <person name="Januszkiewicz K."/>
            <person name="Wedrychowicz H."/>
        </authorList>
    </citation>
    <scope>NUCLEOTIDE SEQUENCE [LARGE SCALE GENOMIC DNA]</scope>
    <source>
        <strain evidence="4 5">DSM 15930</strain>
    </source>
</reference>
<feature type="transmembrane region" description="Helical" evidence="2">
    <location>
        <begin position="120"/>
        <end position="138"/>
    </location>
</feature>
<evidence type="ECO:0000256" key="1">
    <source>
        <dbReference type="ARBA" id="ARBA00022801"/>
    </source>
</evidence>
<dbReference type="Pfam" id="PF07228">
    <property type="entry name" value="SpoIIE"/>
    <property type="match status" value="1"/>
</dbReference>
<dbReference type="GO" id="GO:0004722">
    <property type="term" value="F:protein serine/threonine phosphatase activity"/>
    <property type="evidence" value="ECO:0007669"/>
    <property type="project" value="InterPro"/>
</dbReference>
<protein>
    <submittedName>
        <fullName evidence="4">Stage II sporulation protein E</fullName>
    </submittedName>
</protein>
<dbReference type="Gene3D" id="3.60.40.10">
    <property type="entry name" value="PPM-type phosphatase domain"/>
    <property type="match status" value="1"/>
</dbReference>
<feature type="transmembrane region" description="Helical" evidence="2">
    <location>
        <begin position="199"/>
        <end position="220"/>
    </location>
</feature>
<feature type="transmembrane region" description="Helical" evidence="2">
    <location>
        <begin position="159"/>
        <end position="179"/>
    </location>
</feature>
<feature type="transmembrane region" description="Helical" evidence="2">
    <location>
        <begin position="232"/>
        <end position="249"/>
    </location>
</feature>
<evidence type="ECO:0000256" key="2">
    <source>
        <dbReference type="SAM" id="Phobius"/>
    </source>
</evidence>
<keyword evidence="1" id="KW-0378">Hydrolase</keyword>
<keyword evidence="5" id="KW-1185">Reference proteome</keyword>
<dbReference type="STRING" id="1120996.SAMN02746066_01321"/>
<dbReference type="SMART" id="SM00331">
    <property type="entry name" value="PP2C_SIG"/>
    <property type="match status" value="1"/>
</dbReference>
<dbReference type="PANTHER" id="PTHR43156">
    <property type="entry name" value="STAGE II SPORULATION PROTEIN E-RELATED"/>
    <property type="match status" value="1"/>
</dbReference>
<dbReference type="EMBL" id="FRCP01000008">
    <property type="protein sequence ID" value="SHM26860.1"/>
    <property type="molecule type" value="Genomic_DNA"/>
</dbReference>
<evidence type="ECO:0000259" key="3">
    <source>
        <dbReference type="SMART" id="SM00331"/>
    </source>
</evidence>
<feature type="transmembrane region" description="Helical" evidence="2">
    <location>
        <begin position="90"/>
        <end position="108"/>
    </location>
</feature>
<keyword evidence="2" id="KW-0472">Membrane</keyword>
<feature type="domain" description="PPM-type phosphatase" evidence="3">
    <location>
        <begin position="563"/>
        <end position="774"/>
    </location>
</feature>
<name>A0A1M7HEI3_9FIRM</name>
<dbReference type="NCBIfam" id="TIGR02865">
    <property type="entry name" value="spore_II_E"/>
    <property type="match status" value="1"/>
</dbReference>